<reference evidence="2 3" key="1">
    <citation type="journal article" date="2023" name="Nucleic Acids Res.">
        <title>The hologenome of Daphnia magna reveals possible DNA methylation and microbiome-mediated evolution of the host genome.</title>
        <authorList>
            <person name="Chaturvedi A."/>
            <person name="Li X."/>
            <person name="Dhandapani V."/>
            <person name="Marshall H."/>
            <person name="Kissane S."/>
            <person name="Cuenca-Cambronero M."/>
            <person name="Asole G."/>
            <person name="Calvet F."/>
            <person name="Ruiz-Romero M."/>
            <person name="Marangio P."/>
            <person name="Guigo R."/>
            <person name="Rago D."/>
            <person name="Mirbahai L."/>
            <person name="Eastwood N."/>
            <person name="Colbourne J.K."/>
            <person name="Zhou J."/>
            <person name="Mallon E."/>
            <person name="Orsini L."/>
        </authorList>
    </citation>
    <scope>NUCLEOTIDE SEQUENCE [LARGE SCALE GENOMIC DNA]</scope>
    <source>
        <strain evidence="2">LRV0_1</strain>
    </source>
</reference>
<proteinExistence type="predicted"/>
<name>A0ABQ9Z1Y8_9CRUS</name>
<feature type="compositionally biased region" description="Polar residues" evidence="1">
    <location>
        <begin position="111"/>
        <end position="120"/>
    </location>
</feature>
<gene>
    <name evidence="2" type="ORF">OUZ56_012077</name>
</gene>
<evidence type="ECO:0000313" key="2">
    <source>
        <dbReference type="EMBL" id="KAK4006922.1"/>
    </source>
</evidence>
<accession>A0ABQ9Z1Y8</accession>
<keyword evidence="3" id="KW-1185">Reference proteome</keyword>
<dbReference type="EMBL" id="JAOYFB010000002">
    <property type="protein sequence ID" value="KAK4006922.1"/>
    <property type="molecule type" value="Genomic_DNA"/>
</dbReference>
<comment type="caution">
    <text evidence="2">The sequence shown here is derived from an EMBL/GenBank/DDBJ whole genome shotgun (WGS) entry which is preliminary data.</text>
</comment>
<evidence type="ECO:0000256" key="1">
    <source>
        <dbReference type="SAM" id="MobiDB-lite"/>
    </source>
</evidence>
<protein>
    <submittedName>
        <fullName evidence="2">Uncharacterized protein</fullName>
    </submittedName>
</protein>
<dbReference type="Proteomes" id="UP001234178">
    <property type="component" value="Unassembled WGS sequence"/>
</dbReference>
<feature type="region of interest" description="Disordered" evidence="1">
    <location>
        <begin position="104"/>
        <end position="157"/>
    </location>
</feature>
<sequence length="157" mass="19061">MPIRQLFTVIFEELKEIWKKAYLPMKEHNKCLNQLVLLHKEWLGLNNMDKLCDFCPKDVLERLKSKRYQHWQEDYDFLLGQRKFPQIGFIAGIDKLMLEQEKRMDERQQRYTRNSKSNYQSEDESTSREIDDDSSIPDTTETIDEDYRPNFFLDRAQ</sequence>
<evidence type="ECO:0000313" key="3">
    <source>
        <dbReference type="Proteomes" id="UP001234178"/>
    </source>
</evidence>
<organism evidence="2 3">
    <name type="scientific">Daphnia magna</name>
    <dbReference type="NCBI Taxonomy" id="35525"/>
    <lineage>
        <taxon>Eukaryota</taxon>
        <taxon>Metazoa</taxon>
        <taxon>Ecdysozoa</taxon>
        <taxon>Arthropoda</taxon>
        <taxon>Crustacea</taxon>
        <taxon>Branchiopoda</taxon>
        <taxon>Diplostraca</taxon>
        <taxon>Cladocera</taxon>
        <taxon>Anomopoda</taxon>
        <taxon>Daphniidae</taxon>
        <taxon>Daphnia</taxon>
    </lineage>
</organism>